<evidence type="ECO:0000313" key="1">
    <source>
        <dbReference type="EMBL" id="SHK42361.1"/>
    </source>
</evidence>
<keyword evidence="2" id="KW-1185">Reference proteome</keyword>
<proteinExistence type="predicted"/>
<dbReference type="STRING" id="381751.SAMN05444391_0973"/>
<dbReference type="OrthoDB" id="15500at2"/>
<name>A0A1M6SCA3_9AQUI</name>
<gene>
    <name evidence="1" type="ORF">SAMN05444391_0973</name>
</gene>
<reference evidence="1 2" key="1">
    <citation type="submission" date="2016-11" db="EMBL/GenBank/DDBJ databases">
        <authorList>
            <person name="Jaros S."/>
            <person name="Januszkiewicz K."/>
            <person name="Wedrychowicz H."/>
        </authorList>
    </citation>
    <scope>NUCLEOTIDE SEQUENCE [LARGE SCALE GENOMIC DNA]</scope>
    <source>
        <strain evidence="1 2">DSM 19557</strain>
    </source>
</reference>
<sequence length="86" mass="10052">MKYIVLSIFLFVVNLLYSTYALRTSNMYSEKLRRLQKERDTHLLLSSRIESLVGYKSLQEFAKVHGFKPVDWGDVSFLQETSGTTR</sequence>
<accession>A0A1M6SCA3</accession>
<dbReference type="Proteomes" id="UP000189810">
    <property type="component" value="Chromosome I"/>
</dbReference>
<organism evidence="1 2">
    <name type="scientific">Thermocrinis minervae</name>
    <dbReference type="NCBI Taxonomy" id="381751"/>
    <lineage>
        <taxon>Bacteria</taxon>
        <taxon>Pseudomonadati</taxon>
        <taxon>Aquificota</taxon>
        <taxon>Aquificia</taxon>
        <taxon>Aquificales</taxon>
        <taxon>Aquificaceae</taxon>
        <taxon>Thermocrinis</taxon>
    </lineage>
</organism>
<evidence type="ECO:0008006" key="3">
    <source>
        <dbReference type="Google" id="ProtNLM"/>
    </source>
</evidence>
<dbReference type="RefSeq" id="WP_079654099.1">
    <property type="nucleotide sequence ID" value="NZ_LT670846.1"/>
</dbReference>
<dbReference type="AlphaFoldDB" id="A0A1M6SCA3"/>
<dbReference type="EMBL" id="LT670846">
    <property type="protein sequence ID" value="SHK42361.1"/>
    <property type="molecule type" value="Genomic_DNA"/>
</dbReference>
<evidence type="ECO:0000313" key="2">
    <source>
        <dbReference type="Proteomes" id="UP000189810"/>
    </source>
</evidence>
<protein>
    <recommendedName>
        <fullName evidence="3">Cell division protein FtsL</fullName>
    </recommendedName>
</protein>